<reference evidence="3" key="1">
    <citation type="journal article" date="2019" name="Int. J. Syst. Evol. Microbiol.">
        <title>The Global Catalogue of Microorganisms (GCM) 10K type strain sequencing project: providing services to taxonomists for standard genome sequencing and annotation.</title>
        <authorList>
            <consortium name="The Broad Institute Genomics Platform"/>
            <consortium name="The Broad Institute Genome Sequencing Center for Infectious Disease"/>
            <person name="Wu L."/>
            <person name="Ma J."/>
        </authorList>
    </citation>
    <scope>NUCLEOTIDE SEQUENCE [LARGE SCALE GENOMIC DNA]</scope>
    <source>
        <strain evidence="3">KCTC 42441</strain>
    </source>
</reference>
<protein>
    <recommendedName>
        <fullName evidence="4">Bacterial Pleckstrin homology domain-containing protein</fullName>
    </recommendedName>
</protein>
<sequence length="195" mass="21868">MQSQPPWQLEPVSATARLWLLALAVLLPMGIVAGSLVFTINDPAPKRLIGDSEWLTILIIVGGTLLLCLAIHWVISRAMRRHDITLDDDGLAVRTTFYSRKLGWSELQLPQARVVDLDEHTELKPMLKTNGTSLPGLRSGWFRLRNRHKALVAMGSGPRVLYLPTTQGYDLLLQARQPQALLERLRELAPPATRR</sequence>
<evidence type="ECO:0000256" key="1">
    <source>
        <dbReference type="SAM" id="Phobius"/>
    </source>
</evidence>
<evidence type="ECO:0000313" key="3">
    <source>
        <dbReference type="Proteomes" id="UP001595705"/>
    </source>
</evidence>
<proteinExistence type="predicted"/>
<dbReference type="EMBL" id="JBHRYA010000003">
    <property type="protein sequence ID" value="MFC3715953.1"/>
    <property type="molecule type" value="Genomic_DNA"/>
</dbReference>
<gene>
    <name evidence="2" type="ORF">ACFONC_07310</name>
</gene>
<accession>A0ABV7XJL8</accession>
<keyword evidence="1" id="KW-1133">Transmembrane helix</keyword>
<keyword evidence="1" id="KW-0812">Transmembrane</keyword>
<comment type="caution">
    <text evidence="2">The sequence shown here is derived from an EMBL/GenBank/DDBJ whole genome shotgun (WGS) entry which is preliminary data.</text>
</comment>
<evidence type="ECO:0008006" key="4">
    <source>
        <dbReference type="Google" id="ProtNLM"/>
    </source>
</evidence>
<organism evidence="2 3">
    <name type="scientific">Luteimonas soli</name>
    <dbReference type="NCBI Taxonomy" id="1648966"/>
    <lineage>
        <taxon>Bacteria</taxon>
        <taxon>Pseudomonadati</taxon>
        <taxon>Pseudomonadota</taxon>
        <taxon>Gammaproteobacteria</taxon>
        <taxon>Lysobacterales</taxon>
        <taxon>Lysobacteraceae</taxon>
        <taxon>Luteimonas</taxon>
    </lineage>
</organism>
<dbReference type="Proteomes" id="UP001595705">
    <property type="component" value="Unassembled WGS sequence"/>
</dbReference>
<evidence type="ECO:0000313" key="2">
    <source>
        <dbReference type="EMBL" id="MFC3715953.1"/>
    </source>
</evidence>
<feature type="transmembrane region" description="Helical" evidence="1">
    <location>
        <begin position="52"/>
        <end position="75"/>
    </location>
</feature>
<name>A0ABV7XJL8_9GAMM</name>
<dbReference type="RefSeq" id="WP_386743044.1">
    <property type="nucleotide sequence ID" value="NZ_JBHRYA010000003.1"/>
</dbReference>
<keyword evidence="3" id="KW-1185">Reference proteome</keyword>
<feature type="transmembrane region" description="Helical" evidence="1">
    <location>
        <begin position="18"/>
        <end position="40"/>
    </location>
</feature>
<keyword evidence="1" id="KW-0472">Membrane</keyword>